<dbReference type="Gene3D" id="3.90.550.10">
    <property type="entry name" value="Spore Coat Polysaccharide Biosynthesis Protein SpsA, Chain A"/>
    <property type="match status" value="1"/>
</dbReference>
<keyword evidence="3" id="KW-1185">Reference proteome</keyword>
<gene>
    <name evidence="2" type="ORF">KEC57_17705</name>
</gene>
<sequence length="325" mass="34612">MRTSLGEDGRSAAPAGDRVALVLCTRDRPEFLAGALDALQRVLPETVEVIVVDSGSVTDATRRVADRDGIRYVRSDIPGLSIARNAGVAATTREIVVFTDDDCELQPDAIERLTAPFAASTVGAVTGRLRDHSDTSDAEPPPARVLSDTRDGLAAGHGALMAFRTALLRQLGGFDPVLGAGRDFGGAEDLDAFCRVLHSGSTVVQAPDAVVRHLFTRSDDDYIRLNSAYGRGIGAMARKWVAATGGEGRALTRLALRRAAVRLARRLGDSRARHGQWAYLRGFQDGYRRAGHLSVDGLVFRDQNPPAAVDLASSAPDTVTERGTA</sequence>
<evidence type="ECO:0000313" key="3">
    <source>
        <dbReference type="Proteomes" id="UP001139354"/>
    </source>
</evidence>
<dbReference type="InterPro" id="IPR050834">
    <property type="entry name" value="Glycosyltransf_2"/>
</dbReference>
<dbReference type="PANTHER" id="PTHR43685:SF2">
    <property type="entry name" value="GLYCOSYLTRANSFERASE 2-LIKE DOMAIN-CONTAINING PROTEIN"/>
    <property type="match status" value="1"/>
</dbReference>
<dbReference type="SUPFAM" id="SSF53448">
    <property type="entry name" value="Nucleotide-diphospho-sugar transferases"/>
    <property type="match status" value="1"/>
</dbReference>
<dbReference type="Proteomes" id="UP001139354">
    <property type="component" value="Unassembled WGS sequence"/>
</dbReference>
<proteinExistence type="predicted"/>
<dbReference type="EMBL" id="JAGTTN010000009">
    <property type="protein sequence ID" value="MCC2034027.1"/>
    <property type="molecule type" value="Genomic_DNA"/>
</dbReference>
<dbReference type="InterPro" id="IPR029044">
    <property type="entry name" value="Nucleotide-diphossugar_trans"/>
</dbReference>
<dbReference type="AlphaFoldDB" id="A0A9X1LXU2"/>
<dbReference type="PANTHER" id="PTHR43685">
    <property type="entry name" value="GLYCOSYLTRANSFERASE"/>
    <property type="match status" value="1"/>
</dbReference>
<protein>
    <submittedName>
        <fullName evidence="2">Glycosyltransferase family 2 protein</fullName>
    </submittedName>
</protein>
<dbReference type="CDD" id="cd00761">
    <property type="entry name" value="Glyco_tranf_GTA_type"/>
    <property type="match status" value="1"/>
</dbReference>
<reference evidence="2" key="1">
    <citation type="submission" date="2021-04" db="EMBL/GenBank/DDBJ databases">
        <title>Microbacterium tenobrionis sp. nov. and Microbacterium allomyrinae sp. nov., isolated from larvae of Tenobrio molitor and Allomyrina dichotoma, respectively.</title>
        <authorList>
            <person name="Lee S.D."/>
        </authorList>
    </citation>
    <scope>NUCLEOTIDE SEQUENCE</scope>
    <source>
        <strain evidence="2">BWT-G7</strain>
    </source>
</reference>
<dbReference type="Pfam" id="PF00535">
    <property type="entry name" value="Glycos_transf_2"/>
    <property type="match status" value="1"/>
</dbReference>
<feature type="domain" description="Glycosyltransferase 2-like" evidence="1">
    <location>
        <begin position="22"/>
        <end position="142"/>
    </location>
</feature>
<accession>A0A9X1LXU2</accession>
<comment type="caution">
    <text evidence="2">The sequence shown here is derived from an EMBL/GenBank/DDBJ whole genome shotgun (WGS) entry which is preliminary data.</text>
</comment>
<name>A0A9X1LXU2_9MICO</name>
<evidence type="ECO:0000313" key="2">
    <source>
        <dbReference type="EMBL" id="MCC2034027.1"/>
    </source>
</evidence>
<evidence type="ECO:0000259" key="1">
    <source>
        <dbReference type="Pfam" id="PF00535"/>
    </source>
</evidence>
<organism evidence="2 3">
    <name type="scientific">Microbacterium allomyrinae</name>
    <dbReference type="NCBI Taxonomy" id="2830666"/>
    <lineage>
        <taxon>Bacteria</taxon>
        <taxon>Bacillati</taxon>
        <taxon>Actinomycetota</taxon>
        <taxon>Actinomycetes</taxon>
        <taxon>Micrococcales</taxon>
        <taxon>Microbacteriaceae</taxon>
        <taxon>Microbacterium</taxon>
    </lineage>
</organism>
<dbReference type="InterPro" id="IPR001173">
    <property type="entry name" value="Glyco_trans_2-like"/>
</dbReference>